<dbReference type="AlphaFoldDB" id="A0A8J6K219"/>
<accession>A0A8J6K219</accession>
<evidence type="ECO:0000313" key="1">
    <source>
        <dbReference type="EMBL" id="KAG9475910.1"/>
    </source>
</evidence>
<dbReference type="Proteomes" id="UP000770717">
    <property type="component" value="Unassembled WGS sequence"/>
</dbReference>
<protein>
    <submittedName>
        <fullName evidence="1">Uncharacterized protein</fullName>
    </submittedName>
</protein>
<gene>
    <name evidence="1" type="ORF">GDO78_004005</name>
</gene>
<reference evidence="1" key="1">
    <citation type="thesis" date="2020" institute="ProQuest LLC" country="789 East Eisenhower Parkway, Ann Arbor, MI, USA">
        <title>Comparative Genomics and Chromosome Evolution.</title>
        <authorList>
            <person name="Mudd A.B."/>
        </authorList>
    </citation>
    <scope>NUCLEOTIDE SEQUENCE</scope>
    <source>
        <strain evidence="1">HN-11 Male</strain>
        <tissue evidence="1">Kidney and liver</tissue>
    </source>
</reference>
<name>A0A8J6K219_ELECQ</name>
<evidence type="ECO:0000313" key="2">
    <source>
        <dbReference type="Proteomes" id="UP000770717"/>
    </source>
</evidence>
<sequence length="95" mass="10642">MDPMFTSGVNGFYFKRHPQFCQFQSSNLARTSACSASSDLAVVNFALSKLGESTIWKERILATCKLVARHKSITGLLGFVAQQNPMRTFPYRFSV</sequence>
<dbReference type="EMBL" id="WNTK01000012">
    <property type="protein sequence ID" value="KAG9475910.1"/>
    <property type="molecule type" value="Genomic_DNA"/>
</dbReference>
<keyword evidence="2" id="KW-1185">Reference proteome</keyword>
<organism evidence="1 2">
    <name type="scientific">Eleutherodactylus coqui</name>
    <name type="common">Puerto Rican coqui</name>
    <dbReference type="NCBI Taxonomy" id="57060"/>
    <lineage>
        <taxon>Eukaryota</taxon>
        <taxon>Metazoa</taxon>
        <taxon>Chordata</taxon>
        <taxon>Craniata</taxon>
        <taxon>Vertebrata</taxon>
        <taxon>Euteleostomi</taxon>
        <taxon>Amphibia</taxon>
        <taxon>Batrachia</taxon>
        <taxon>Anura</taxon>
        <taxon>Neobatrachia</taxon>
        <taxon>Hyloidea</taxon>
        <taxon>Eleutherodactylidae</taxon>
        <taxon>Eleutherodactylinae</taxon>
        <taxon>Eleutherodactylus</taxon>
        <taxon>Eleutherodactylus</taxon>
    </lineage>
</organism>
<proteinExistence type="predicted"/>
<comment type="caution">
    <text evidence="1">The sequence shown here is derived from an EMBL/GenBank/DDBJ whole genome shotgun (WGS) entry which is preliminary data.</text>
</comment>